<dbReference type="SUPFAM" id="SSF56214">
    <property type="entry name" value="4'-phosphopantetheinyl transferase"/>
    <property type="match status" value="2"/>
</dbReference>
<dbReference type="InterPro" id="IPR050559">
    <property type="entry name" value="P-Pant_transferase_sf"/>
</dbReference>
<dbReference type="GO" id="GO:0019878">
    <property type="term" value="P:lysine biosynthetic process via aminoadipic acid"/>
    <property type="evidence" value="ECO:0007669"/>
    <property type="project" value="TreeGrafter"/>
</dbReference>
<dbReference type="PANTHER" id="PTHR12215:SF10">
    <property type="entry name" value="L-AMINOADIPATE-SEMIALDEHYDE DEHYDROGENASE-PHOSPHOPANTETHEINYL TRANSFERASE"/>
    <property type="match status" value="1"/>
</dbReference>
<evidence type="ECO:0000313" key="5">
    <source>
        <dbReference type="EMBL" id="QDR79917.1"/>
    </source>
</evidence>
<gene>
    <name evidence="5" type="primary">sfp</name>
    <name evidence="5" type="ORF">SPTER_12190</name>
</gene>
<accession>A0A517DRH2</accession>
<evidence type="ECO:0000259" key="4">
    <source>
        <dbReference type="Pfam" id="PF22624"/>
    </source>
</evidence>
<dbReference type="RefSeq" id="WP_144349500.1">
    <property type="nucleotide sequence ID" value="NZ_CP036259.1"/>
</dbReference>
<organism evidence="5 6">
    <name type="scientific">Sporomusa termitida</name>
    <dbReference type="NCBI Taxonomy" id="2377"/>
    <lineage>
        <taxon>Bacteria</taxon>
        <taxon>Bacillati</taxon>
        <taxon>Bacillota</taxon>
        <taxon>Negativicutes</taxon>
        <taxon>Selenomonadales</taxon>
        <taxon>Sporomusaceae</taxon>
        <taxon>Sporomusa</taxon>
    </lineage>
</organism>
<dbReference type="KEGG" id="sted:SPTER_12190"/>
<dbReference type="PANTHER" id="PTHR12215">
    <property type="entry name" value="PHOSPHOPANTETHEINE TRANSFERASE"/>
    <property type="match status" value="1"/>
</dbReference>
<dbReference type="OrthoDB" id="9808281at2"/>
<dbReference type="GO" id="GO:0008897">
    <property type="term" value="F:holo-[acyl-carrier-protein] synthase activity"/>
    <property type="evidence" value="ECO:0007669"/>
    <property type="project" value="UniProtKB-EC"/>
</dbReference>
<dbReference type="Gene3D" id="3.90.470.20">
    <property type="entry name" value="4'-phosphopantetheinyl transferase domain"/>
    <property type="match status" value="2"/>
</dbReference>
<dbReference type="AlphaFoldDB" id="A0A517DRH2"/>
<feature type="domain" description="4'-phosphopantetheinyl transferase N-terminal" evidence="4">
    <location>
        <begin position="44"/>
        <end position="124"/>
    </location>
</feature>
<name>A0A517DRH2_9FIRM</name>
<reference evidence="5 6" key="1">
    <citation type="submission" date="2019-02" db="EMBL/GenBank/DDBJ databases">
        <title>Closed genome of Sporomusa termitida DSM 4440.</title>
        <authorList>
            <person name="Poehlein A."/>
            <person name="Daniel R."/>
        </authorList>
    </citation>
    <scope>NUCLEOTIDE SEQUENCE [LARGE SCALE GENOMIC DNA]</scope>
    <source>
        <strain evidence="5 6">DSM 4440</strain>
    </source>
</reference>
<dbReference type="Proteomes" id="UP000320776">
    <property type="component" value="Chromosome"/>
</dbReference>
<proteinExistence type="inferred from homology"/>
<dbReference type="EMBL" id="CP036259">
    <property type="protein sequence ID" value="QDR79917.1"/>
    <property type="molecule type" value="Genomic_DNA"/>
</dbReference>
<evidence type="ECO:0000256" key="2">
    <source>
        <dbReference type="ARBA" id="ARBA00022679"/>
    </source>
</evidence>
<feature type="domain" description="4'-phosphopantetheinyl transferase" evidence="3">
    <location>
        <begin position="131"/>
        <end position="222"/>
    </location>
</feature>
<keyword evidence="2 5" id="KW-0808">Transferase</keyword>
<evidence type="ECO:0000256" key="1">
    <source>
        <dbReference type="ARBA" id="ARBA00010990"/>
    </source>
</evidence>
<sequence length="241" mass="26878">MLIRIMELTATQFISDSPLLLPAGEVQLWPVSIQDFACGSKELAMLLSAEETGRMKQFRFPQDRLRFLVAHGLLRRMIGQYLNIASGRILLESGSKGKPELYGKHGQELFAFNISHSHNLVVLAFARAHKLGVDVEHIRCMPDFPEIVACFFHPQEKAAFQRHPYGARQQAFFDCWTCKEAFVKATGEGLNRSLDSFCITSNSENNNTRLNVTGEGISTASWNIAPFRPAPGYAGAVAFEV</sequence>
<dbReference type="InterPro" id="IPR055066">
    <property type="entry name" value="AASDHPPT_N"/>
</dbReference>
<comment type="similarity">
    <text evidence="1">Belongs to the P-Pant transferase superfamily. Gsp/Sfp/HetI/AcpT family.</text>
</comment>
<dbReference type="GO" id="GO:0000287">
    <property type="term" value="F:magnesium ion binding"/>
    <property type="evidence" value="ECO:0007669"/>
    <property type="project" value="InterPro"/>
</dbReference>
<dbReference type="Pfam" id="PF01648">
    <property type="entry name" value="ACPS"/>
    <property type="match status" value="1"/>
</dbReference>
<evidence type="ECO:0000259" key="3">
    <source>
        <dbReference type="Pfam" id="PF01648"/>
    </source>
</evidence>
<dbReference type="EC" id="2.7.8.7" evidence="5"/>
<protein>
    <submittedName>
        <fullName evidence="5">4'-phosphopantetheinyl transferase Sfp</fullName>
        <ecNumber evidence="5">2.7.8.7</ecNumber>
    </submittedName>
</protein>
<dbReference type="InterPro" id="IPR008278">
    <property type="entry name" value="4-PPantetheinyl_Trfase_dom"/>
</dbReference>
<dbReference type="GO" id="GO:0005829">
    <property type="term" value="C:cytosol"/>
    <property type="evidence" value="ECO:0007669"/>
    <property type="project" value="TreeGrafter"/>
</dbReference>
<keyword evidence="6" id="KW-1185">Reference proteome</keyword>
<dbReference type="InterPro" id="IPR037143">
    <property type="entry name" value="4-PPantetheinyl_Trfase_dom_sf"/>
</dbReference>
<evidence type="ECO:0000313" key="6">
    <source>
        <dbReference type="Proteomes" id="UP000320776"/>
    </source>
</evidence>
<dbReference type="Pfam" id="PF22624">
    <property type="entry name" value="AASDHPPT_N"/>
    <property type="match status" value="1"/>
</dbReference>